<dbReference type="Bgee" id="FBgn0268872">
    <property type="expression patterns" value="Expressed in female reproductive system and 2 other cell types or tissues"/>
</dbReference>
<proteinExistence type="predicted"/>
<reference evidence="1" key="3">
    <citation type="submission" date="2015-04" db="EMBL/GenBank/DDBJ databases">
        <authorList>
            <consortium name="FlyBase"/>
        </authorList>
    </citation>
    <scope>NUCLEOTIDE SEQUENCE</scope>
    <source>
        <strain evidence="1">W501</strain>
    </source>
</reference>
<evidence type="ECO:0000313" key="1">
    <source>
        <dbReference type="EMBL" id="KMY95681.1"/>
    </source>
</evidence>
<dbReference type="KEGG" id="dsi:Dsimw501_GD27582"/>
<name>A0A0J9RII4_DROSI</name>
<accession>A0A0J9RII4</accession>
<gene>
    <name evidence="1" type="primary">Dsim\GD27582</name>
    <name evidence="1" type="ORF">Dsimw501_GD27582</name>
</gene>
<reference evidence="1" key="2">
    <citation type="submission" date="2014-06" db="EMBL/GenBank/DDBJ databases">
        <authorList>
            <person name="Hu T."/>
            <person name="Eisen M.B."/>
            <person name="Thornton K.R."/>
            <person name="Andolfatto P."/>
        </authorList>
    </citation>
    <scope>NUCLEOTIDE SEQUENCE</scope>
    <source>
        <strain evidence="1">W501</strain>
    </source>
</reference>
<protein>
    <submittedName>
        <fullName evidence="1">Uncharacterized protein</fullName>
    </submittedName>
</protein>
<dbReference type="EMBL" id="CM002911">
    <property type="protein sequence ID" value="KMY95681.1"/>
    <property type="molecule type" value="Genomic_DNA"/>
</dbReference>
<dbReference type="AlphaFoldDB" id="A0A0J9RII4"/>
<organism evidence="1">
    <name type="scientific">Drosophila simulans</name>
    <name type="common">Fruit fly</name>
    <dbReference type="NCBI Taxonomy" id="7240"/>
    <lineage>
        <taxon>Eukaryota</taxon>
        <taxon>Metazoa</taxon>
        <taxon>Ecdysozoa</taxon>
        <taxon>Arthropoda</taxon>
        <taxon>Hexapoda</taxon>
        <taxon>Insecta</taxon>
        <taxon>Pterygota</taxon>
        <taxon>Neoptera</taxon>
        <taxon>Endopterygota</taxon>
        <taxon>Diptera</taxon>
        <taxon>Brachycera</taxon>
        <taxon>Muscomorpha</taxon>
        <taxon>Ephydroidea</taxon>
        <taxon>Drosophilidae</taxon>
        <taxon>Drosophila</taxon>
        <taxon>Sophophora</taxon>
    </lineage>
</organism>
<sequence length="83" mass="9635">MVENVGHRGKEGYITCCKLRLICYRNQSFHLPTSQWLSPSRNQISKELSKSVDFLHLGWWKWEKGGVASHNPHENFPPPRAAF</sequence>
<dbReference type="Proteomes" id="UP000035880">
    <property type="component" value="Chromosome 2R"/>
</dbReference>
<reference evidence="1" key="1">
    <citation type="journal article" date="2013" name="Genome Res.">
        <title>A second-generation assembly of the Drosophila simulans genome provides new insights into patterns of lineage-specific divergence.</title>
        <authorList>
            <person name="Hu T.T."/>
            <person name="Eisen M.B."/>
            <person name="Thornton K.R."/>
            <person name="Andolfatto P."/>
        </authorList>
    </citation>
    <scope>NUCLEOTIDE SEQUENCE [LARGE SCALE GENOMIC DNA]</scope>
    <source>
        <strain evidence="1">W501</strain>
    </source>
</reference>